<name>G0LJP1_HALWC</name>
<keyword evidence="1" id="KW-1133">Transmembrane helix</keyword>
<dbReference type="HOGENOM" id="CLU_2032837_0_0_2"/>
<protein>
    <submittedName>
        <fullName evidence="2">Uncharacterized protein</fullName>
    </submittedName>
</protein>
<keyword evidence="1" id="KW-0472">Membrane</keyword>
<dbReference type="Proteomes" id="UP000007954">
    <property type="component" value="Chromosome"/>
</dbReference>
<dbReference type="RefSeq" id="WP_014556464.1">
    <property type="nucleotide sequence ID" value="NC_017459.1"/>
</dbReference>
<organism evidence="2 3">
    <name type="scientific">Haloquadratum walsbyi (strain DSM 16854 / JCM 12705 / C23)</name>
    <dbReference type="NCBI Taxonomy" id="768065"/>
    <lineage>
        <taxon>Archaea</taxon>
        <taxon>Methanobacteriati</taxon>
        <taxon>Methanobacteriota</taxon>
        <taxon>Stenosarchaea group</taxon>
        <taxon>Halobacteria</taxon>
        <taxon>Halobacteriales</taxon>
        <taxon>Haloferacaceae</taxon>
        <taxon>Haloquadratum</taxon>
    </lineage>
</organism>
<feature type="transmembrane region" description="Helical" evidence="1">
    <location>
        <begin position="33"/>
        <end position="53"/>
    </location>
</feature>
<dbReference type="OrthoDB" id="350807at2157"/>
<evidence type="ECO:0000313" key="3">
    <source>
        <dbReference type="Proteomes" id="UP000007954"/>
    </source>
</evidence>
<reference evidence="2 3" key="1">
    <citation type="journal article" date="2011" name="PLoS ONE">
        <title>Haloquadratum walsbyi: limited diversity in a global pond.</title>
        <authorList>
            <person name="Dyall-Smith M."/>
            <person name="Pfeiffer F."/>
            <person name="Klee K."/>
            <person name="Palm P."/>
            <person name="Gross K."/>
            <person name="Schuster S.C."/>
            <person name="Rampp M."/>
            <person name="Oesterhelt D."/>
        </authorList>
    </citation>
    <scope>NUCLEOTIDE SEQUENCE [LARGE SCALE GENOMIC DNA]</scope>
    <source>
        <strain evidence="3">DSM 16854 / JCM 12705 / C23</strain>
    </source>
</reference>
<feature type="transmembrane region" description="Helical" evidence="1">
    <location>
        <begin position="88"/>
        <end position="109"/>
    </location>
</feature>
<evidence type="ECO:0000313" key="2">
    <source>
        <dbReference type="EMBL" id="CCC40975.1"/>
    </source>
</evidence>
<feature type="transmembrane region" description="Helical" evidence="1">
    <location>
        <begin position="60"/>
        <end position="82"/>
    </location>
</feature>
<gene>
    <name evidence="2" type="ordered locus">Hqrw_3193</name>
</gene>
<dbReference type="GeneID" id="12447995"/>
<evidence type="ECO:0000256" key="1">
    <source>
        <dbReference type="SAM" id="Phobius"/>
    </source>
</evidence>
<proteinExistence type="predicted"/>
<feature type="transmembrane region" description="Helical" evidence="1">
    <location>
        <begin position="7"/>
        <end position="27"/>
    </location>
</feature>
<sequence>MEKVRLRAILIPLGLFVLSAGAYWAVLMGVAPLGLYSPLIFTVIAGVTALGAVKIGAWAPALTAGIGALGFALAGVSLGGILSLGGSAVFIGAVLATIGVLGYTVSMVYHIGTRVYSVTPA</sequence>
<dbReference type="EMBL" id="FR746099">
    <property type="protein sequence ID" value="CCC40975.1"/>
    <property type="molecule type" value="Genomic_DNA"/>
</dbReference>
<accession>G0LJP1</accession>
<dbReference type="KEGG" id="hwc:Hqrw_3193"/>
<dbReference type="AlphaFoldDB" id="G0LJP1"/>
<keyword evidence="1" id="KW-0812">Transmembrane</keyword>